<protein>
    <submittedName>
        <fullName evidence="1">Uncharacterized protein</fullName>
    </submittedName>
</protein>
<name>A0A0A9F973_ARUDO</name>
<evidence type="ECO:0000313" key="1">
    <source>
        <dbReference type="EMBL" id="JAE08897.1"/>
    </source>
</evidence>
<organism evidence="1">
    <name type="scientific">Arundo donax</name>
    <name type="common">Giant reed</name>
    <name type="synonym">Donax arundinaceus</name>
    <dbReference type="NCBI Taxonomy" id="35708"/>
    <lineage>
        <taxon>Eukaryota</taxon>
        <taxon>Viridiplantae</taxon>
        <taxon>Streptophyta</taxon>
        <taxon>Embryophyta</taxon>
        <taxon>Tracheophyta</taxon>
        <taxon>Spermatophyta</taxon>
        <taxon>Magnoliopsida</taxon>
        <taxon>Liliopsida</taxon>
        <taxon>Poales</taxon>
        <taxon>Poaceae</taxon>
        <taxon>PACMAD clade</taxon>
        <taxon>Arundinoideae</taxon>
        <taxon>Arundineae</taxon>
        <taxon>Arundo</taxon>
    </lineage>
</organism>
<dbReference type="AlphaFoldDB" id="A0A0A9F973"/>
<sequence length="43" mass="5083">MHQPRSNSQARKHHIEGIPFILRDPWDKHSEPPTSYCRAHMSC</sequence>
<reference evidence="1" key="1">
    <citation type="submission" date="2014-09" db="EMBL/GenBank/DDBJ databases">
        <authorList>
            <person name="Magalhaes I.L.F."/>
            <person name="Oliveira U."/>
            <person name="Santos F.R."/>
            <person name="Vidigal T.H.D.A."/>
            <person name="Brescovit A.D."/>
            <person name="Santos A.J."/>
        </authorList>
    </citation>
    <scope>NUCLEOTIDE SEQUENCE</scope>
    <source>
        <tissue evidence="1">Shoot tissue taken approximately 20 cm above the soil surface</tissue>
    </source>
</reference>
<accession>A0A0A9F973</accession>
<reference evidence="1" key="2">
    <citation type="journal article" date="2015" name="Data Brief">
        <title>Shoot transcriptome of the giant reed, Arundo donax.</title>
        <authorList>
            <person name="Barrero R.A."/>
            <person name="Guerrero F.D."/>
            <person name="Moolhuijzen P."/>
            <person name="Goolsby J.A."/>
            <person name="Tidwell J."/>
            <person name="Bellgard S.E."/>
            <person name="Bellgard M.I."/>
        </authorList>
    </citation>
    <scope>NUCLEOTIDE SEQUENCE</scope>
    <source>
        <tissue evidence="1">Shoot tissue taken approximately 20 cm above the soil surface</tissue>
    </source>
</reference>
<dbReference type="EMBL" id="GBRH01188999">
    <property type="protein sequence ID" value="JAE08897.1"/>
    <property type="molecule type" value="Transcribed_RNA"/>
</dbReference>
<proteinExistence type="predicted"/>